<name>A0A0D5XU06_9PSED</name>
<dbReference type="AlphaFoldDB" id="A0A0D5XU06"/>
<dbReference type="Proteomes" id="UP000032748">
    <property type="component" value="Chromosome"/>
</dbReference>
<accession>A0A0D5XU06</accession>
<protein>
    <submittedName>
        <fullName evidence="1">Uncharacterized protein</fullName>
    </submittedName>
</protein>
<dbReference type="EMBL" id="CP011110">
    <property type="protein sequence ID" value="AKA22315.1"/>
    <property type="molecule type" value="Genomic_DNA"/>
</dbReference>
<gene>
    <name evidence="1" type="ORF">PCL1606_08600</name>
</gene>
<sequence length="57" mass="6345">MQWPAVYPNRPLFFSHRGLPAVLTDSTGTGGARRAPRCFGQVRKAAASIYRPMTLRL</sequence>
<evidence type="ECO:0000313" key="2">
    <source>
        <dbReference type="Proteomes" id="UP000032748"/>
    </source>
</evidence>
<proteinExistence type="predicted"/>
<dbReference type="PATRIC" id="fig|587753.10.peg.856"/>
<dbReference type="KEGG" id="pcz:PCL1606_08600"/>
<evidence type="ECO:0000313" key="1">
    <source>
        <dbReference type="EMBL" id="AKA22315.1"/>
    </source>
</evidence>
<organism evidence="1 2">
    <name type="scientific">Pseudomonas chlororaphis</name>
    <dbReference type="NCBI Taxonomy" id="587753"/>
    <lineage>
        <taxon>Bacteria</taxon>
        <taxon>Pseudomonadati</taxon>
        <taxon>Pseudomonadota</taxon>
        <taxon>Gammaproteobacteria</taxon>
        <taxon>Pseudomonadales</taxon>
        <taxon>Pseudomonadaceae</taxon>
        <taxon>Pseudomonas</taxon>
    </lineage>
</organism>
<reference evidence="1 2" key="1">
    <citation type="journal article" date="2015" name="Mol. Plant Microbe Interact.">
        <title>Comparative Genomic Analysis of Pseudomonas chlororaphis PCL1606 Reveals New Insight into Antifungal Compounds Involved in Biocontrol.</title>
        <authorList>
            <person name="Calderon C.E."/>
            <person name="Ramos C."/>
            <person name="de Vicente A."/>
            <person name="Cazorla F.M."/>
        </authorList>
    </citation>
    <scope>NUCLEOTIDE SEQUENCE [LARGE SCALE GENOMIC DNA]</scope>
    <source>
        <strain evidence="1 2">PCL1606</strain>
    </source>
</reference>